<dbReference type="EMBL" id="AGCU01203721">
    <property type="status" value="NOT_ANNOTATED_CDS"/>
    <property type="molecule type" value="Genomic_DNA"/>
</dbReference>
<reference evidence="6" key="4">
    <citation type="submission" date="2025-09" db="UniProtKB">
        <authorList>
            <consortium name="Ensembl"/>
        </authorList>
    </citation>
    <scope>IDENTIFICATION</scope>
</reference>
<name>K7GE40_PELSI</name>
<proteinExistence type="inferred from homology"/>
<dbReference type="STRING" id="13735.ENSPSIP00000018551"/>
<dbReference type="GO" id="GO:0005737">
    <property type="term" value="C:cytoplasm"/>
    <property type="evidence" value="ECO:0007669"/>
    <property type="project" value="UniProtKB-SubCell"/>
</dbReference>
<evidence type="ECO:0000256" key="3">
    <source>
        <dbReference type="ARBA" id="ARBA00022490"/>
    </source>
</evidence>
<evidence type="ECO:0000313" key="7">
    <source>
        <dbReference type="Proteomes" id="UP000007267"/>
    </source>
</evidence>
<evidence type="ECO:0000256" key="1">
    <source>
        <dbReference type="ARBA" id="ARBA00004496"/>
    </source>
</evidence>
<feature type="compositionally biased region" description="Low complexity" evidence="4">
    <location>
        <begin position="157"/>
        <end position="166"/>
    </location>
</feature>
<dbReference type="InterPro" id="IPR045128">
    <property type="entry name" value="PI31-like"/>
</dbReference>
<feature type="compositionally biased region" description="Basic residues" evidence="4">
    <location>
        <begin position="65"/>
        <end position="81"/>
    </location>
</feature>
<dbReference type="GO" id="GO:0043161">
    <property type="term" value="P:proteasome-mediated ubiquitin-dependent protein catabolic process"/>
    <property type="evidence" value="ECO:0007669"/>
    <property type="project" value="InterPro"/>
</dbReference>
<keyword evidence="3" id="KW-0963">Cytoplasm</keyword>
<sequence length="174" mass="18411">MVDSSMILNIMVGLQLQAGGGFDLERGGLHRPGALGGFPQVGCTRTSRSCRPGLSPASSLPWGLPRRRATPKRSPSPRRTSRLPPLRIATPFGSGLAAILVGLIRWAPLLWVERTWTPLGRGRRGGMISDPLRSGFRRPPFNPSSGLPSRLPPGAVPPGARFDPFGPGRGGPAG</sequence>
<evidence type="ECO:0000259" key="5">
    <source>
        <dbReference type="Pfam" id="PF08577"/>
    </source>
</evidence>
<dbReference type="EMBL" id="AGCU01203722">
    <property type="status" value="NOT_ANNOTATED_CDS"/>
    <property type="molecule type" value="Genomic_DNA"/>
</dbReference>
<feature type="region of interest" description="Disordered" evidence="4">
    <location>
        <begin position="45"/>
        <end position="87"/>
    </location>
</feature>
<feature type="region of interest" description="Disordered" evidence="4">
    <location>
        <begin position="122"/>
        <end position="174"/>
    </location>
</feature>
<comment type="subcellular location">
    <subcellularLocation>
        <location evidence="1">Cytoplasm</location>
    </subcellularLocation>
</comment>
<dbReference type="Proteomes" id="UP000007267">
    <property type="component" value="Unassembled WGS sequence"/>
</dbReference>
<dbReference type="EMBL" id="AGCU01203723">
    <property type="status" value="NOT_ANNOTATED_CDS"/>
    <property type="molecule type" value="Genomic_DNA"/>
</dbReference>
<accession>K7GE40</accession>
<evidence type="ECO:0000313" key="6">
    <source>
        <dbReference type="Ensembl" id="ENSPSIP00000018551.1"/>
    </source>
</evidence>
<dbReference type="GO" id="GO:0004866">
    <property type="term" value="F:endopeptidase inhibitor activity"/>
    <property type="evidence" value="ECO:0007669"/>
    <property type="project" value="InterPro"/>
</dbReference>
<dbReference type="Ensembl" id="ENSPSIT00000018637.1">
    <property type="protein sequence ID" value="ENSPSIP00000018551.1"/>
    <property type="gene ID" value="ENSPSIG00000016497.1"/>
</dbReference>
<dbReference type="PANTHER" id="PTHR13266:SF1">
    <property type="entry name" value="PROTEASOME INHIBITOR PI31 SUBUNIT"/>
    <property type="match status" value="1"/>
</dbReference>
<feature type="domain" description="PI31 proteasome regulator C-terminal" evidence="5">
    <location>
        <begin position="120"/>
        <end position="167"/>
    </location>
</feature>
<dbReference type="GO" id="GO:0070628">
    <property type="term" value="F:proteasome binding"/>
    <property type="evidence" value="ECO:0007669"/>
    <property type="project" value="InterPro"/>
</dbReference>
<dbReference type="HOGENOM" id="CLU_1539536_0_0_1"/>
<reference evidence="7" key="1">
    <citation type="submission" date="2011-10" db="EMBL/GenBank/DDBJ databases">
        <authorList>
            <consortium name="Soft-shell Turtle Genome Consortium"/>
        </authorList>
    </citation>
    <scope>NUCLEOTIDE SEQUENCE [LARGE SCALE GENOMIC DNA]</scope>
    <source>
        <strain evidence="7">Daiwa-1</strain>
    </source>
</reference>
<dbReference type="AlphaFoldDB" id="K7GE40"/>
<dbReference type="GeneTree" id="ENSGT01110000270508"/>
<keyword evidence="7" id="KW-1185">Reference proteome</keyword>
<reference evidence="6" key="3">
    <citation type="submission" date="2025-08" db="UniProtKB">
        <authorList>
            <consortium name="Ensembl"/>
        </authorList>
    </citation>
    <scope>IDENTIFICATION</scope>
</reference>
<comment type="similarity">
    <text evidence="2">Belongs to the proteasome inhibitor PI31 family.</text>
</comment>
<evidence type="ECO:0000256" key="4">
    <source>
        <dbReference type="SAM" id="MobiDB-lite"/>
    </source>
</evidence>
<evidence type="ECO:0000256" key="2">
    <source>
        <dbReference type="ARBA" id="ARBA00006405"/>
    </source>
</evidence>
<organism evidence="6 7">
    <name type="scientific">Pelodiscus sinensis</name>
    <name type="common">Chinese softshell turtle</name>
    <name type="synonym">Trionyx sinensis</name>
    <dbReference type="NCBI Taxonomy" id="13735"/>
    <lineage>
        <taxon>Eukaryota</taxon>
        <taxon>Metazoa</taxon>
        <taxon>Chordata</taxon>
        <taxon>Craniata</taxon>
        <taxon>Vertebrata</taxon>
        <taxon>Euteleostomi</taxon>
        <taxon>Archelosauria</taxon>
        <taxon>Testudinata</taxon>
        <taxon>Testudines</taxon>
        <taxon>Cryptodira</taxon>
        <taxon>Trionychia</taxon>
        <taxon>Trionychidae</taxon>
        <taxon>Pelodiscus</taxon>
    </lineage>
</organism>
<dbReference type="EMBL" id="AGCU01203724">
    <property type="status" value="NOT_ANNOTATED_CDS"/>
    <property type="molecule type" value="Genomic_DNA"/>
</dbReference>
<dbReference type="PANTHER" id="PTHR13266">
    <property type="entry name" value="PROTEASOME INHIBITOR"/>
    <property type="match status" value="1"/>
</dbReference>
<protein>
    <submittedName>
        <fullName evidence="6">Proteasome inhibitor subunit 1</fullName>
    </submittedName>
</protein>
<reference evidence="7" key="2">
    <citation type="journal article" date="2013" name="Nat. Genet.">
        <title>The draft genomes of soft-shell turtle and green sea turtle yield insights into the development and evolution of the turtle-specific body plan.</title>
        <authorList>
            <person name="Wang Z."/>
            <person name="Pascual-Anaya J."/>
            <person name="Zadissa A."/>
            <person name="Li W."/>
            <person name="Niimura Y."/>
            <person name="Huang Z."/>
            <person name="Li C."/>
            <person name="White S."/>
            <person name="Xiong Z."/>
            <person name="Fang D."/>
            <person name="Wang B."/>
            <person name="Ming Y."/>
            <person name="Chen Y."/>
            <person name="Zheng Y."/>
            <person name="Kuraku S."/>
            <person name="Pignatelli M."/>
            <person name="Herrero J."/>
            <person name="Beal K."/>
            <person name="Nozawa M."/>
            <person name="Li Q."/>
            <person name="Wang J."/>
            <person name="Zhang H."/>
            <person name="Yu L."/>
            <person name="Shigenobu S."/>
            <person name="Wang J."/>
            <person name="Liu J."/>
            <person name="Flicek P."/>
            <person name="Searle S."/>
            <person name="Wang J."/>
            <person name="Kuratani S."/>
            <person name="Yin Y."/>
            <person name="Aken B."/>
            <person name="Zhang G."/>
            <person name="Irie N."/>
        </authorList>
    </citation>
    <scope>NUCLEOTIDE SEQUENCE [LARGE SCALE GENOMIC DNA]</scope>
    <source>
        <strain evidence="7">Daiwa-1</strain>
    </source>
</reference>
<dbReference type="eggNOG" id="KOG4761">
    <property type="taxonomic scope" value="Eukaryota"/>
</dbReference>
<dbReference type="Pfam" id="PF08577">
    <property type="entry name" value="PI31_Prot_C"/>
    <property type="match status" value="1"/>
</dbReference>
<dbReference type="InterPro" id="IPR013886">
    <property type="entry name" value="PI31_Prot_C"/>
</dbReference>